<name>A0A448YM35_BRENA</name>
<gene>
    <name evidence="1" type="ORF">BRENAR_LOCUS2736</name>
</gene>
<evidence type="ECO:0000313" key="1">
    <source>
        <dbReference type="EMBL" id="VEU22004.1"/>
    </source>
</evidence>
<dbReference type="FunCoup" id="A0A448YM35">
    <property type="interactions" value="1363"/>
</dbReference>
<dbReference type="STRING" id="13370.A0A448YM35"/>
<protein>
    <submittedName>
        <fullName evidence="1">DEKNAAC103051</fullName>
    </submittedName>
</protein>
<keyword evidence="2" id="KW-1185">Reference proteome</keyword>
<dbReference type="Proteomes" id="UP000290900">
    <property type="component" value="Unassembled WGS sequence"/>
</dbReference>
<evidence type="ECO:0000313" key="2">
    <source>
        <dbReference type="Proteomes" id="UP000290900"/>
    </source>
</evidence>
<organism evidence="1 2">
    <name type="scientific">Brettanomyces naardenensis</name>
    <name type="common">Yeast</name>
    <dbReference type="NCBI Taxonomy" id="13370"/>
    <lineage>
        <taxon>Eukaryota</taxon>
        <taxon>Fungi</taxon>
        <taxon>Dikarya</taxon>
        <taxon>Ascomycota</taxon>
        <taxon>Saccharomycotina</taxon>
        <taxon>Pichiomycetes</taxon>
        <taxon>Pichiales</taxon>
        <taxon>Pichiaceae</taxon>
        <taxon>Brettanomyces</taxon>
    </lineage>
</organism>
<accession>A0A448YM35</accession>
<dbReference type="EMBL" id="CAACVR010000016">
    <property type="protein sequence ID" value="VEU22004.1"/>
    <property type="molecule type" value="Genomic_DNA"/>
</dbReference>
<reference evidence="1 2" key="1">
    <citation type="submission" date="2018-12" db="EMBL/GenBank/DDBJ databases">
        <authorList>
            <person name="Tiukova I."/>
            <person name="Dainat J."/>
        </authorList>
    </citation>
    <scope>NUCLEOTIDE SEQUENCE [LARGE SCALE GENOMIC DNA]</scope>
</reference>
<sequence>MGNSQRIEFDTIGGSGVTVESSGTVRSEDDPVSNLDSVSIDSYVRDSPGDLQTQIDDLKAQLVTISRQLKGQKKDRNVPILGLKIPTMKRTGLATKPSRTLFIGSSSRYSLVFTRPVMSYVMSTFKNQLDAEKRAWKALHGDDLHSLRFLSGGSSESDAIEAIRSIVCPNFHAFQERLMYFQEHLNHLLYANFVPVDIIHSLFVARFQNPDSNGVAQFIKPAKRYYYADVSLIISVVYLVVEFTRYGPNSQLFKHALTIKLNELSTLSLDLLNLSDFRRKKSHLALLSLIIVKRALSEGTSEEFDSYPIYHMCLDMCYQMGLHRTPESIDMFVFKDRSNLKSRSISRQSITELWNYMQMEDAVYSVTMGTPLLINYSFCAGFQKQTEFLYERKRETALLLLRRVSAVINSLDMVSIQDILDLIDGVSSYCYELPFKMFSGEDLHVGDLDELANLFKMKVFLLATLQCLCRMIIIAVSNLYKCHSPAVENNKNAELLLNLCQEMFRESLLTAVLCLLNVKYIFEGRTVFRDSKYIMFFRDTIATCVGQSFILWFTYSLSKVTRNPEIVTELRNMPLLSDYPPNDPLLPDPIDIYILESAVFHKFSGKSVQSCEQLTSNLVSSTELMKFSTSFYDVLRTNDSIKNGLDTFLTLKWIVMCLYVLRSFQEYKGLLDSKQMTFTHLMARTKETVEAEFNLGQLDDQTKLNTEELPLEKLLDPVSIDQSSFDIPILEFEAGTSFFDYEESVAADS</sequence>
<dbReference type="AlphaFoldDB" id="A0A448YM35"/>
<dbReference type="OrthoDB" id="3986994at2759"/>
<dbReference type="InParanoid" id="A0A448YM35"/>
<proteinExistence type="predicted"/>